<reference evidence="6" key="1">
    <citation type="submission" date="2021-09" db="EMBL/GenBank/DDBJ databases">
        <authorList>
            <consortium name="AG Swart"/>
            <person name="Singh M."/>
            <person name="Singh A."/>
            <person name="Seah K."/>
            <person name="Emmerich C."/>
        </authorList>
    </citation>
    <scope>NUCLEOTIDE SEQUENCE</scope>
    <source>
        <strain evidence="6">ATCC30299</strain>
    </source>
</reference>
<dbReference type="Proteomes" id="UP001162131">
    <property type="component" value="Unassembled WGS sequence"/>
</dbReference>
<dbReference type="PANTHER" id="PTHR23326">
    <property type="entry name" value="CCR4 NOT-RELATED"/>
    <property type="match status" value="1"/>
</dbReference>
<gene>
    <name evidence="6" type="ORF">BSTOLATCC_MIC18699</name>
</gene>
<evidence type="ECO:0000256" key="3">
    <source>
        <dbReference type="ARBA" id="ARBA00023163"/>
    </source>
</evidence>
<protein>
    <recommendedName>
        <fullName evidence="5">NOT2/NOT3/NOT5 C-terminal domain-containing protein</fullName>
    </recommendedName>
</protein>
<organism evidence="6 7">
    <name type="scientific">Blepharisma stoltei</name>
    <dbReference type="NCBI Taxonomy" id="1481888"/>
    <lineage>
        <taxon>Eukaryota</taxon>
        <taxon>Sar</taxon>
        <taxon>Alveolata</taxon>
        <taxon>Ciliophora</taxon>
        <taxon>Postciliodesmatophora</taxon>
        <taxon>Heterotrichea</taxon>
        <taxon>Heterotrichida</taxon>
        <taxon>Blepharismidae</taxon>
        <taxon>Blepharisma</taxon>
    </lineage>
</organism>
<feature type="region of interest" description="Disordered" evidence="4">
    <location>
        <begin position="1"/>
        <end position="29"/>
    </location>
</feature>
<name>A0AAU9IUU4_9CILI</name>
<dbReference type="InterPro" id="IPR038635">
    <property type="entry name" value="CCR4-NOT_su2/3/5_C_sf"/>
</dbReference>
<keyword evidence="2" id="KW-0805">Transcription regulation</keyword>
<evidence type="ECO:0000256" key="4">
    <source>
        <dbReference type="SAM" id="MobiDB-lite"/>
    </source>
</evidence>
<feature type="compositionally biased region" description="Acidic residues" evidence="4">
    <location>
        <begin position="7"/>
        <end position="16"/>
    </location>
</feature>
<evidence type="ECO:0000313" key="6">
    <source>
        <dbReference type="EMBL" id="CAG9317453.1"/>
    </source>
</evidence>
<feature type="domain" description="NOT2/NOT3/NOT5 C-terminal" evidence="5">
    <location>
        <begin position="48"/>
        <end position="157"/>
    </location>
</feature>
<comment type="caution">
    <text evidence="6">The sequence shown here is derived from an EMBL/GenBank/DDBJ whole genome shotgun (WGS) entry which is preliminary data.</text>
</comment>
<keyword evidence="7" id="KW-1185">Reference proteome</keyword>
<evidence type="ECO:0000259" key="5">
    <source>
        <dbReference type="Pfam" id="PF04153"/>
    </source>
</evidence>
<evidence type="ECO:0000256" key="1">
    <source>
        <dbReference type="ARBA" id="ARBA00007682"/>
    </source>
</evidence>
<evidence type="ECO:0000256" key="2">
    <source>
        <dbReference type="ARBA" id="ARBA00023015"/>
    </source>
</evidence>
<dbReference type="InterPro" id="IPR040168">
    <property type="entry name" value="Not2/3/5"/>
</dbReference>
<keyword evidence="3" id="KW-0804">Transcription</keyword>
<proteinExistence type="inferred from homology"/>
<dbReference type="InterPro" id="IPR007282">
    <property type="entry name" value="NOT2/3/5_C"/>
</dbReference>
<dbReference type="GO" id="GO:0030015">
    <property type="term" value="C:CCR4-NOT core complex"/>
    <property type="evidence" value="ECO:0007669"/>
    <property type="project" value="InterPro"/>
</dbReference>
<dbReference type="EMBL" id="CAJZBQ010000018">
    <property type="protein sequence ID" value="CAG9317453.1"/>
    <property type="molecule type" value="Genomic_DNA"/>
</dbReference>
<dbReference type="AlphaFoldDB" id="A0AAU9IUU4"/>
<sequence length="165" mass="19914">MERSQEDSEEQEDTAEDYIKLSSGDSKEALDSACRYGIRPDERKKSQLQILKSPYQCHNSFPKRPLFNDLEQYKKLDQDALFFIFYHQHGTYQQFLASKLLKSKDWIYHMQYQTWFQRQGAPKVTTPEKEQGTYLYFDYEINWTQQKKANFELEYAKIENDVKYK</sequence>
<dbReference type="GO" id="GO:0006355">
    <property type="term" value="P:regulation of DNA-templated transcription"/>
    <property type="evidence" value="ECO:0007669"/>
    <property type="project" value="InterPro"/>
</dbReference>
<comment type="similarity">
    <text evidence="1">Belongs to the CNOT2/3/5 family.</text>
</comment>
<accession>A0AAU9IUU4</accession>
<dbReference type="Gene3D" id="2.30.30.1020">
    <property type="entry name" value="CCR4-NOT complex subunit 2/3/5, C-terminal domain"/>
    <property type="match status" value="1"/>
</dbReference>
<dbReference type="Pfam" id="PF04153">
    <property type="entry name" value="NOT2_3_5_C"/>
    <property type="match status" value="1"/>
</dbReference>
<evidence type="ECO:0000313" key="7">
    <source>
        <dbReference type="Proteomes" id="UP001162131"/>
    </source>
</evidence>